<feature type="compositionally biased region" description="Acidic residues" evidence="1">
    <location>
        <begin position="285"/>
        <end position="300"/>
    </location>
</feature>
<organism evidence="3">
    <name type="scientific">Daphnia magna</name>
    <dbReference type="NCBI Taxonomy" id="35525"/>
    <lineage>
        <taxon>Eukaryota</taxon>
        <taxon>Metazoa</taxon>
        <taxon>Ecdysozoa</taxon>
        <taxon>Arthropoda</taxon>
        <taxon>Crustacea</taxon>
        <taxon>Branchiopoda</taxon>
        <taxon>Diplostraca</taxon>
        <taxon>Cladocera</taxon>
        <taxon>Anomopoda</taxon>
        <taxon>Daphniidae</taxon>
        <taxon>Daphnia</taxon>
    </lineage>
</organism>
<feature type="region of interest" description="Disordered" evidence="1">
    <location>
        <begin position="218"/>
        <end position="244"/>
    </location>
</feature>
<protein>
    <submittedName>
        <fullName evidence="3">Uncharacterized protein</fullName>
    </submittedName>
</protein>
<keyword evidence="2" id="KW-0732">Signal</keyword>
<feature type="signal peptide" evidence="2">
    <location>
        <begin position="1"/>
        <end position="29"/>
    </location>
</feature>
<dbReference type="EMBL" id="GDIQ01097208">
    <property type="protein sequence ID" value="JAL54518.1"/>
    <property type="molecule type" value="Transcribed_RNA"/>
</dbReference>
<evidence type="ECO:0000256" key="2">
    <source>
        <dbReference type="SAM" id="SignalP"/>
    </source>
</evidence>
<feature type="chain" id="PRO_5007423610" evidence="2">
    <location>
        <begin position="30"/>
        <end position="300"/>
    </location>
</feature>
<reference evidence="3" key="1">
    <citation type="submission" date="2015-10" db="EMBL/GenBank/DDBJ databases">
        <title>EvidentialGene: Evidence-directed Construction of Complete mRNA Transcriptomes without Genomes.</title>
        <authorList>
            <person name="Gilbert D.G."/>
        </authorList>
    </citation>
    <scope>NUCLEOTIDE SEQUENCE</scope>
</reference>
<name>A0A0P5LRY0_9CRUS</name>
<evidence type="ECO:0000313" key="3">
    <source>
        <dbReference type="EMBL" id="JAL54518.1"/>
    </source>
</evidence>
<accession>A0A0P5LRY0</accession>
<sequence length="300" mass="31381">MLLLSAIQRLFFSTTLLLSVISTALIVEARPNANGEDWPDREATGALGIEQDANDPRSSQFIVDDKRNEEKHESTGSGFVANALAAGVGTLLASGIANYGSNAGYPYASGVGFNNMAGAYVPPGAYVSGAGAYIPGAGAFGPGAGTFGPGAGAYMPGSYVPAAGPYFPVAPGYGVMPTGYRPQVQPIYGDRDDSDVPDSTSDLADFGNSYPAYYSELLSGDAPPKKETEASTLPVDADAESSVVRQQDIRITPGRVTYPIDWSAVAHHYYPSMDAEWDSRSSSEADSDDVATVDDESYPL</sequence>
<dbReference type="AlphaFoldDB" id="A0A0P5LRY0"/>
<evidence type="ECO:0000256" key="1">
    <source>
        <dbReference type="SAM" id="MobiDB-lite"/>
    </source>
</evidence>
<feature type="region of interest" description="Disordered" evidence="1">
    <location>
        <begin position="275"/>
        <end position="300"/>
    </location>
</feature>
<proteinExistence type="predicted"/>